<sequence length="70" mass="7860">MLNEAGIPLDAKEAITFAWQGIEAVVRQSIPVPLRVKTRREYILGKKGMSFRGDLEYLLPVKELVNYIGG</sequence>
<proteinExistence type="predicted"/>
<evidence type="ECO:0000313" key="1">
    <source>
        <dbReference type="EMBL" id="CEI70916.1"/>
    </source>
</evidence>
<name>A0A2L2U013_9HYPO</name>
<dbReference type="STRING" id="56646.A0A2L2U013"/>
<dbReference type="Proteomes" id="UP000245910">
    <property type="component" value="Chromosome III"/>
</dbReference>
<organism evidence="1 2">
    <name type="scientific">Fusarium venenatum</name>
    <dbReference type="NCBI Taxonomy" id="56646"/>
    <lineage>
        <taxon>Eukaryota</taxon>
        <taxon>Fungi</taxon>
        <taxon>Dikarya</taxon>
        <taxon>Ascomycota</taxon>
        <taxon>Pezizomycotina</taxon>
        <taxon>Sordariomycetes</taxon>
        <taxon>Hypocreomycetidae</taxon>
        <taxon>Hypocreales</taxon>
        <taxon>Nectriaceae</taxon>
        <taxon>Fusarium</taxon>
    </lineage>
</organism>
<dbReference type="EMBL" id="LN649231">
    <property type="protein sequence ID" value="CEI70916.1"/>
    <property type="molecule type" value="Genomic_DNA"/>
</dbReference>
<reference evidence="2" key="1">
    <citation type="submission" date="2014-10" db="EMBL/GenBank/DDBJ databases">
        <authorList>
            <person name="King R."/>
        </authorList>
    </citation>
    <scope>NUCLEOTIDE SEQUENCE [LARGE SCALE GENOMIC DNA]</scope>
    <source>
        <strain evidence="2">A3/5</strain>
    </source>
</reference>
<dbReference type="AlphaFoldDB" id="A0A2L2U013"/>
<protein>
    <submittedName>
        <fullName evidence="1">Uncharacterized protein</fullName>
    </submittedName>
</protein>
<evidence type="ECO:0000313" key="2">
    <source>
        <dbReference type="Proteomes" id="UP000245910"/>
    </source>
</evidence>
<accession>A0A2L2U013</accession>
<keyword evidence="2" id="KW-1185">Reference proteome</keyword>